<dbReference type="Proteomes" id="UP001331515">
    <property type="component" value="Unassembled WGS sequence"/>
</dbReference>
<gene>
    <name evidence="7" type="ORF">CgunFtcFv8_007055</name>
</gene>
<evidence type="ECO:0000256" key="3">
    <source>
        <dbReference type="ARBA" id="ARBA00022737"/>
    </source>
</evidence>
<evidence type="ECO:0000259" key="6">
    <source>
        <dbReference type="Pfam" id="PF25034"/>
    </source>
</evidence>
<keyword evidence="8" id="KW-1185">Reference proteome</keyword>
<organism evidence="7 8">
    <name type="scientific">Champsocephalus gunnari</name>
    <name type="common">Mackerel icefish</name>
    <dbReference type="NCBI Taxonomy" id="52237"/>
    <lineage>
        <taxon>Eukaryota</taxon>
        <taxon>Metazoa</taxon>
        <taxon>Chordata</taxon>
        <taxon>Craniata</taxon>
        <taxon>Vertebrata</taxon>
        <taxon>Euteleostomi</taxon>
        <taxon>Actinopterygii</taxon>
        <taxon>Neopterygii</taxon>
        <taxon>Teleostei</taxon>
        <taxon>Neoteleostei</taxon>
        <taxon>Acanthomorphata</taxon>
        <taxon>Eupercaria</taxon>
        <taxon>Perciformes</taxon>
        <taxon>Notothenioidei</taxon>
        <taxon>Channichthyidae</taxon>
        <taxon>Champsocephalus</taxon>
    </lineage>
</organism>
<evidence type="ECO:0000256" key="1">
    <source>
        <dbReference type="ARBA" id="ARBA00004308"/>
    </source>
</evidence>
<keyword evidence="2" id="KW-0597">Phosphoprotein</keyword>
<evidence type="ECO:0000313" key="7">
    <source>
        <dbReference type="EMBL" id="KAK5903259.1"/>
    </source>
</evidence>
<feature type="region of interest" description="Disordered" evidence="5">
    <location>
        <begin position="685"/>
        <end position="747"/>
    </location>
</feature>
<reference evidence="7 8" key="1">
    <citation type="journal article" date="2023" name="Mol. Biol. Evol.">
        <title>Genomics of Secondarily Temperate Adaptation in the Only Non-Antarctic Icefish.</title>
        <authorList>
            <person name="Rivera-Colon A.G."/>
            <person name="Rayamajhi N."/>
            <person name="Minhas B.F."/>
            <person name="Madrigal G."/>
            <person name="Bilyk K.T."/>
            <person name="Yoon V."/>
            <person name="Hune M."/>
            <person name="Gregory S."/>
            <person name="Cheng C.H.C."/>
            <person name="Catchen J.M."/>
        </authorList>
    </citation>
    <scope>NUCLEOTIDE SEQUENCE [LARGE SCALE GENOMIC DNA]</scope>
    <source>
        <tissue evidence="7">White muscle</tissue>
    </source>
</reference>
<accession>A0AAN8H5C1</accession>
<dbReference type="SUPFAM" id="SSF46966">
    <property type="entry name" value="Spectrin repeat"/>
    <property type="match status" value="1"/>
</dbReference>
<evidence type="ECO:0000256" key="2">
    <source>
        <dbReference type="ARBA" id="ARBA00022553"/>
    </source>
</evidence>
<dbReference type="PANTHER" id="PTHR14514:SF7">
    <property type="entry name" value="KASH DOMAIN-CONTAINING PROTEIN"/>
    <property type="match status" value="1"/>
</dbReference>
<dbReference type="AlphaFoldDB" id="A0AAN8H5C1"/>
<feature type="domain" description="Nesprin-1 spectrin repeats region" evidence="6">
    <location>
        <begin position="48"/>
        <end position="225"/>
    </location>
</feature>
<dbReference type="PANTHER" id="PTHR14514">
    <property type="entry name" value="PKA ANCHORING PROTEIN"/>
    <property type="match status" value="1"/>
</dbReference>
<feature type="region of interest" description="Disordered" evidence="5">
    <location>
        <begin position="458"/>
        <end position="503"/>
    </location>
</feature>
<dbReference type="InterPro" id="IPR057057">
    <property type="entry name" value="Spectrin_SYNE1"/>
</dbReference>
<protein>
    <recommendedName>
        <fullName evidence="6">Nesprin-1 spectrin repeats region domain-containing protein</fullName>
    </recommendedName>
</protein>
<name>A0AAN8H5C1_CHAGU</name>
<feature type="compositionally biased region" description="Polar residues" evidence="5">
    <location>
        <begin position="490"/>
        <end position="502"/>
    </location>
</feature>
<evidence type="ECO:0000256" key="4">
    <source>
        <dbReference type="ARBA" id="ARBA00023136"/>
    </source>
</evidence>
<comment type="caution">
    <text evidence="7">The sequence shown here is derived from an EMBL/GenBank/DDBJ whole genome shotgun (WGS) entry which is preliminary data.</text>
</comment>
<dbReference type="Pfam" id="PF25034">
    <property type="entry name" value="Spectrin_SYNE1"/>
    <property type="match status" value="1"/>
</dbReference>
<sequence>MDDSGNIAVPLENLYEIKRRLTNIRVTAKYQGIKLEYQESRHTVLDVLSRISAKVQIWKAAYISQEAVLQLLQDWHETVERQGLLLILMDSLQTLKEKANNYSSKAALGEDSQLVARQVKEAELEVEQITQPVTAVRWTMERVVSAWEMYNKCLSSLQTWLAQKHSPAQCPAAGTKDMSEWTSCQAKLNEAGNFLIEVTESTTSRAMAEQLSKVNMQWAECMKRTMFEVSSEPSVGPPSLQTMHSLTQEASWLLRQPLEVASVPLKATRQKLQGLSKKMAEVDLSCLSPSTELQTSNTVNLQKALPQVLAAAEANCAELQRAASGLEGRLAELDRWSSEALDWHQHREDRKHRGRSALEPAAKVLISRGPPLENQVVSEGQDLLDLVARVQKTSPLQNLSTSDLQDRISEAVSHCQEIFGMFCSLGFLQHVETPRKTPGEPEAGLLVVARTKHVHQIGNVTLQNQDPDPEEKESSSSSKGQTLKPRIRGQPNTGRSDTTSPQPLVMVRSEVHSKAQSMARSRLEKARSRLQGRIQQAIRLFGGREVSVSQAKKKQKALKILQPSILDEFLSAVECLGAFCTGAQLQDLMLLSDSVRKQWEDVRRDMAAFVPIVWCQIRDGHQSFSAVQCETQTNTLHITTDQTDRGSVSQHQVVMDGGASDEVESLQELCETLTQGQSFCQATDRLQESDEAQEAQPSDAVLTSDCRGRQPRGTPLLRMSADTRQHSNRQKQSVDRQQQDLSPVCGSVTAQPQGETLHLRAQGVLAEREGQLGSCGLENKLKSALGSKEQPLKARLLHVTESRQQTQAHIQAVVRGDTVETKQEAEWTVIPETAASQQEVVSSEQGVLERYRKSCSAFQSQLQKNKPTFGGRYPRLCQLVYRAGPKEATTDFKTGV</sequence>
<evidence type="ECO:0000256" key="5">
    <source>
        <dbReference type="SAM" id="MobiDB-lite"/>
    </source>
</evidence>
<comment type="subcellular location">
    <subcellularLocation>
        <location evidence="1">Endomembrane system</location>
    </subcellularLocation>
</comment>
<keyword evidence="4" id="KW-0472">Membrane</keyword>
<keyword evidence="3" id="KW-0677">Repeat</keyword>
<evidence type="ECO:0000313" key="8">
    <source>
        <dbReference type="Proteomes" id="UP001331515"/>
    </source>
</evidence>
<dbReference type="EMBL" id="JAURVH010001531">
    <property type="protein sequence ID" value="KAK5903259.1"/>
    <property type="molecule type" value="Genomic_DNA"/>
</dbReference>
<proteinExistence type="predicted"/>